<protein>
    <recommendedName>
        <fullName evidence="7">Tail specific protease domain-containing protein</fullName>
    </recommendedName>
</protein>
<feature type="domain" description="Tail specific protease" evidence="3">
    <location>
        <begin position="365"/>
        <end position="575"/>
    </location>
</feature>
<dbReference type="GO" id="GO:0008236">
    <property type="term" value="F:serine-type peptidase activity"/>
    <property type="evidence" value="ECO:0007669"/>
    <property type="project" value="InterPro"/>
</dbReference>
<evidence type="ECO:0000313" key="6">
    <source>
        <dbReference type="Proteomes" id="UP000799429"/>
    </source>
</evidence>
<feature type="chain" id="PRO_5040418469" description="Tail specific protease domain-containing protein" evidence="2">
    <location>
        <begin position="19"/>
        <end position="763"/>
    </location>
</feature>
<feature type="domain" description="CPAF-like PDZ" evidence="4">
    <location>
        <begin position="173"/>
        <end position="290"/>
    </location>
</feature>
<evidence type="ECO:0000259" key="3">
    <source>
        <dbReference type="Pfam" id="PF03572"/>
    </source>
</evidence>
<evidence type="ECO:0000256" key="2">
    <source>
        <dbReference type="SAM" id="SignalP"/>
    </source>
</evidence>
<proteinExistence type="predicted"/>
<dbReference type="AlphaFoldDB" id="A0A9P4SFX9"/>
<dbReference type="PANTHER" id="PTHR37049">
    <property type="entry name" value="PEPTIDASE S41 FAMILY PROTEIN"/>
    <property type="match status" value="1"/>
</dbReference>
<comment type="caution">
    <text evidence="5">The sequence shown here is derived from an EMBL/GenBank/DDBJ whole genome shotgun (WGS) entry which is preliminary data.</text>
</comment>
<dbReference type="PANTHER" id="PTHR37049:SF4">
    <property type="entry name" value="RHODANESE DOMAIN-CONTAINING PROTEIN"/>
    <property type="match status" value="1"/>
</dbReference>
<name>A0A9P4SFX9_9PEZI</name>
<dbReference type="SUPFAM" id="SSF52096">
    <property type="entry name" value="ClpP/crotonase"/>
    <property type="match status" value="1"/>
</dbReference>
<dbReference type="Pfam" id="PF23658">
    <property type="entry name" value="PDZ_CPAF_rel"/>
    <property type="match status" value="1"/>
</dbReference>
<evidence type="ECO:0000259" key="4">
    <source>
        <dbReference type="Pfam" id="PF23658"/>
    </source>
</evidence>
<dbReference type="Gene3D" id="3.90.226.10">
    <property type="entry name" value="2-enoyl-CoA Hydratase, Chain A, domain 1"/>
    <property type="match status" value="1"/>
</dbReference>
<dbReference type="InterPro" id="IPR029045">
    <property type="entry name" value="ClpP/crotonase-like_dom_sf"/>
</dbReference>
<accession>A0A9P4SFX9</accession>
<evidence type="ECO:0000256" key="1">
    <source>
        <dbReference type="SAM" id="MobiDB-lite"/>
    </source>
</evidence>
<evidence type="ECO:0008006" key="7">
    <source>
        <dbReference type="Google" id="ProtNLM"/>
    </source>
</evidence>
<feature type="region of interest" description="Disordered" evidence="1">
    <location>
        <begin position="707"/>
        <end position="729"/>
    </location>
</feature>
<dbReference type="EMBL" id="MU006090">
    <property type="protein sequence ID" value="KAF2841787.1"/>
    <property type="molecule type" value="Genomic_DNA"/>
</dbReference>
<organism evidence="5 6">
    <name type="scientific">Patellaria atrata CBS 101060</name>
    <dbReference type="NCBI Taxonomy" id="1346257"/>
    <lineage>
        <taxon>Eukaryota</taxon>
        <taxon>Fungi</taxon>
        <taxon>Dikarya</taxon>
        <taxon>Ascomycota</taxon>
        <taxon>Pezizomycotina</taxon>
        <taxon>Dothideomycetes</taxon>
        <taxon>Dothideomycetes incertae sedis</taxon>
        <taxon>Patellariales</taxon>
        <taxon>Patellariaceae</taxon>
        <taxon>Patellaria</taxon>
    </lineage>
</organism>
<keyword evidence="6" id="KW-1185">Reference proteome</keyword>
<dbReference type="OrthoDB" id="27214at2759"/>
<dbReference type="Proteomes" id="UP000799429">
    <property type="component" value="Unassembled WGS sequence"/>
</dbReference>
<evidence type="ECO:0000313" key="5">
    <source>
        <dbReference type="EMBL" id="KAF2841787.1"/>
    </source>
</evidence>
<feature type="signal peptide" evidence="2">
    <location>
        <begin position="1"/>
        <end position="18"/>
    </location>
</feature>
<dbReference type="InterPro" id="IPR056186">
    <property type="entry name" value="PDZ_CPAF-rel"/>
</dbReference>
<sequence>MRPAGWIALKTLLAVASAQTTRYSSIPPVSSVIATSYPNPTPTLVPHNACASVNAALVAIAEINPSAAPVVPASLAYSCLTSVSVDRAGDIQLIDDLKAYIEWNSNTAYLKNPPEEYTEAPIDIIGELNKVQARLRNGGYRNEFDVQFTLSSIFTLGYDNHLVWNPDIMSVFSFTRDLALVSVSEDGDSLPKVFSFLDISLSNTNVSPISTINGRPAVQYLGAVSAQAQFHDADTRYNAMFPNQAVMSMGQISPGIFAFGNYDGDSTVITFENGTQTELPNQAFVMKDFTGVDSGLSFFQKFCSGPNLGSGEVPSGIESAPTETTVDARQVFTFEPPGTGYPYPVIKTDDKILQGYFLNGTSYDDIAIVAIPSFLPQGPAPDVQINFQVALRKFLARAITAGKKKLILDMRGNAGGATVLPFDTFAQLFPTEVPYGASKWRAHEAFKQIVSEVQEFLTNETNQANTVSYNSVRAEFSQFDYTIPLNEELENFASLEEYYGPHEFNGDEFTSLFRYNFSDPLSYTYEGFSVTGYLENSNPPPQPFDAENIVLLQDGYCSSSCAIFSELMKEQGKVQSIFIGGLPAARPAQAIGGTKGSRVLNFAQLHGYAYQAYYAGTDAEQAHYNGTALGRLVFANQALLRANYGLDGSPQATVNVLDAVRQGDPQELPLEFVYEAADCRIWYTPSMISDVVEVWKSVADTQWGNKQCVPGSTGHPSARPGRSGGMTRRPVEHEGAAMSVGSLGRWVTSGIAVVTVGVVMGAM</sequence>
<gene>
    <name evidence="5" type="ORF">M501DRAFT_1013180</name>
</gene>
<keyword evidence="2" id="KW-0732">Signal</keyword>
<dbReference type="InterPro" id="IPR005151">
    <property type="entry name" value="Tail-specific_protease"/>
</dbReference>
<reference evidence="5" key="1">
    <citation type="journal article" date="2020" name="Stud. Mycol.">
        <title>101 Dothideomycetes genomes: a test case for predicting lifestyles and emergence of pathogens.</title>
        <authorList>
            <person name="Haridas S."/>
            <person name="Albert R."/>
            <person name="Binder M."/>
            <person name="Bloem J."/>
            <person name="Labutti K."/>
            <person name="Salamov A."/>
            <person name="Andreopoulos B."/>
            <person name="Baker S."/>
            <person name="Barry K."/>
            <person name="Bills G."/>
            <person name="Bluhm B."/>
            <person name="Cannon C."/>
            <person name="Castanera R."/>
            <person name="Culley D."/>
            <person name="Daum C."/>
            <person name="Ezra D."/>
            <person name="Gonzalez J."/>
            <person name="Henrissat B."/>
            <person name="Kuo A."/>
            <person name="Liang C."/>
            <person name="Lipzen A."/>
            <person name="Lutzoni F."/>
            <person name="Magnuson J."/>
            <person name="Mondo S."/>
            <person name="Nolan M."/>
            <person name="Ohm R."/>
            <person name="Pangilinan J."/>
            <person name="Park H.-J."/>
            <person name="Ramirez L."/>
            <person name="Alfaro M."/>
            <person name="Sun H."/>
            <person name="Tritt A."/>
            <person name="Yoshinaga Y."/>
            <person name="Zwiers L.-H."/>
            <person name="Turgeon B."/>
            <person name="Goodwin S."/>
            <person name="Spatafora J."/>
            <person name="Crous P."/>
            <person name="Grigoriev I."/>
        </authorList>
    </citation>
    <scope>NUCLEOTIDE SEQUENCE</scope>
    <source>
        <strain evidence="5">CBS 101060</strain>
    </source>
</reference>
<dbReference type="GO" id="GO:0006508">
    <property type="term" value="P:proteolysis"/>
    <property type="evidence" value="ECO:0007669"/>
    <property type="project" value="InterPro"/>
</dbReference>
<dbReference type="InterPro" id="IPR052766">
    <property type="entry name" value="S41A_metabolite_peptidase"/>
</dbReference>
<dbReference type="Pfam" id="PF03572">
    <property type="entry name" value="Peptidase_S41"/>
    <property type="match status" value="1"/>
</dbReference>